<keyword evidence="4" id="KW-0732">Signal</keyword>
<dbReference type="EMBL" id="JAHHUM010003001">
    <property type="protein sequence ID" value="KAK5598825.1"/>
    <property type="molecule type" value="Genomic_DNA"/>
</dbReference>
<evidence type="ECO:0000256" key="3">
    <source>
        <dbReference type="ARBA" id="ARBA00022692"/>
    </source>
</evidence>
<keyword evidence="9" id="KW-0325">Glycoprotein</keyword>
<feature type="transmembrane region" description="Helical" evidence="10">
    <location>
        <begin position="507"/>
        <end position="530"/>
    </location>
</feature>
<dbReference type="CDD" id="cd00063">
    <property type="entry name" value="FN3"/>
    <property type="match status" value="2"/>
</dbReference>
<dbReference type="InterPro" id="IPR052672">
    <property type="entry name" value="Type1_Cytokine_Rcpt_Type2"/>
</dbReference>
<keyword evidence="7 10" id="KW-0472">Membrane</keyword>
<dbReference type="InterPro" id="IPR013783">
    <property type="entry name" value="Ig-like_fold"/>
</dbReference>
<dbReference type="GO" id="GO:0005886">
    <property type="term" value="C:plasma membrane"/>
    <property type="evidence" value="ECO:0007669"/>
    <property type="project" value="UniProtKB-ARBA"/>
</dbReference>
<evidence type="ECO:0000256" key="4">
    <source>
        <dbReference type="ARBA" id="ARBA00022729"/>
    </source>
</evidence>
<dbReference type="PROSITE" id="PS50853">
    <property type="entry name" value="FN3"/>
    <property type="match status" value="2"/>
</dbReference>
<evidence type="ECO:0000256" key="10">
    <source>
        <dbReference type="SAM" id="Phobius"/>
    </source>
</evidence>
<dbReference type="Gene3D" id="2.60.40.10">
    <property type="entry name" value="Immunoglobulins"/>
    <property type="match status" value="4"/>
</dbReference>
<dbReference type="SUPFAM" id="SSF49265">
    <property type="entry name" value="Fibronectin type III"/>
    <property type="match status" value="3"/>
</dbReference>
<evidence type="ECO:0000259" key="11">
    <source>
        <dbReference type="PROSITE" id="PS50853"/>
    </source>
</evidence>
<accession>A0AAV9QSU7</accession>
<organism evidence="12 13">
    <name type="scientific">Crenichthys baileyi</name>
    <name type="common">White River springfish</name>
    <dbReference type="NCBI Taxonomy" id="28760"/>
    <lineage>
        <taxon>Eukaryota</taxon>
        <taxon>Metazoa</taxon>
        <taxon>Chordata</taxon>
        <taxon>Craniata</taxon>
        <taxon>Vertebrata</taxon>
        <taxon>Euteleostomi</taxon>
        <taxon>Actinopterygii</taxon>
        <taxon>Neopterygii</taxon>
        <taxon>Teleostei</taxon>
        <taxon>Neoteleostei</taxon>
        <taxon>Acanthomorphata</taxon>
        <taxon>Ovalentaria</taxon>
        <taxon>Atherinomorphae</taxon>
        <taxon>Cyprinodontiformes</taxon>
        <taxon>Goodeidae</taxon>
        <taxon>Crenichthys</taxon>
    </lineage>
</organism>
<evidence type="ECO:0000256" key="7">
    <source>
        <dbReference type="ARBA" id="ARBA00023136"/>
    </source>
</evidence>
<gene>
    <name evidence="12" type="ORF">CRENBAI_003794</name>
</gene>
<dbReference type="AlphaFoldDB" id="A0AAV9QSU7"/>
<reference evidence="12 13" key="1">
    <citation type="submission" date="2021-06" db="EMBL/GenBank/DDBJ databases">
        <authorList>
            <person name="Palmer J.M."/>
        </authorList>
    </citation>
    <scope>NUCLEOTIDE SEQUENCE [LARGE SCALE GENOMIC DNA]</scope>
    <source>
        <strain evidence="12 13">MEX-2019</strain>
        <tissue evidence="12">Muscle</tissue>
    </source>
</reference>
<dbReference type="Proteomes" id="UP001311232">
    <property type="component" value="Unassembled WGS sequence"/>
</dbReference>
<keyword evidence="13" id="KW-1185">Reference proteome</keyword>
<evidence type="ECO:0000256" key="8">
    <source>
        <dbReference type="ARBA" id="ARBA00023170"/>
    </source>
</evidence>
<evidence type="ECO:0000256" key="2">
    <source>
        <dbReference type="ARBA" id="ARBA00008921"/>
    </source>
</evidence>
<name>A0AAV9QSU7_9TELE</name>
<feature type="domain" description="Fibronectin type-III" evidence="11">
    <location>
        <begin position="117"/>
        <end position="210"/>
    </location>
</feature>
<comment type="subcellular location">
    <subcellularLocation>
        <location evidence="1">Membrane</location>
        <topology evidence="1">Single-pass type I membrane protein</topology>
    </subcellularLocation>
</comment>
<dbReference type="InterPro" id="IPR003961">
    <property type="entry name" value="FN3_dom"/>
</dbReference>
<keyword evidence="5" id="KW-0677">Repeat</keyword>
<dbReference type="PANTHER" id="PTHR48423">
    <property type="entry name" value="INTERLEUKIN-27 RECEPTOR SUBUNIT ALPHA"/>
    <property type="match status" value="1"/>
</dbReference>
<comment type="similarity">
    <text evidence="2">Belongs to the type I cytokine receptor family. Type 2 subfamily.</text>
</comment>
<comment type="caution">
    <text evidence="12">The sequence shown here is derived from an EMBL/GenBank/DDBJ whole genome shotgun (WGS) entry which is preliminary data.</text>
</comment>
<evidence type="ECO:0000256" key="6">
    <source>
        <dbReference type="ARBA" id="ARBA00022989"/>
    </source>
</evidence>
<dbReference type="SMART" id="SM00060">
    <property type="entry name" value="FN3"/>
    <property type="match status" value="4"/>
</dbReference>
<evidence type="ECO:0000313" key="13">
    <source>
        <dbReference type="Proteomes" id="UP001311232"/>
    </source>
</evidence>
<keyword evidence="3 10" id="KW-0812">Transmembrane</keyword>
<dbReference type="InterPro" id="IPR036116">
    <property type="entry name" value="FN3_sf"/>
</dbReference>
<proteinExistence type="inferred from homology"/>
<evidence type="ECO:0000256" key="1">
    <source>
        <dbReference type="ARBA" id="ARBA00004479"/>
    </source>
</evidence>
<keyword evidence="8" id="KW-0675">Receptor</keyword>
<evidence type="ECO:0000313" key="12">
    <source>
        <dbReference type="EMBL" id="KAK5598825.1"/>
    </source>
</evidence>
<evidence type="ECO:0000256" key="9">
    <source>
        <dbReference type="ARBA" id="ARBA00023180"/>
    </source>
</evidence>
<feature type="domain" description="Fibronectin type-III" evidence="11">
    <location>
        <begin position="409"/>
        <end position="505"/>
    </location>
</feature>
<protein>
    <recommendedName>
        <fullName evidence="11">Fibronectin type-III domain-containing protein</fullName>
    </recommendedName>
</protein>
<keyword evidence="6 10" id="KW-1133">Transmembrane helix</keyword>
<sequence>MKSNQQYAPKVVSGLDLRAGFPPDKPTDISCETTRSSDLVNCSLKRGRETYLPTFYNISVHRENESILDLIQDGGKISIPREIFDENTKYTLTATAYNHFGASRSDPFIFSVEDIAAPETPHIVRVEFVNSTSAMLHWKTSESLMCLRPQIRLRANNNTWEQRERAELSEGLIRVENLRPLTEYEFQMKTCALLSGQTHTSTPSFKTSQRCLCSQWSSSVRKTSPGKGKLTTLTYDGTNTQQRSFTLRPPPFEDYSGELLLYSILLDNGHEEIYAAASSQCSVQAPVEVRVLSISAVTFYGRSPPAFVDLRHAGVSGPFLGKLAPTADGSSVRVSWSSTAGKDLLYFVIEWKSLPAGGLQWKKVVKDLKDSTITGLMAGVKYNLSLYAVTTRGVSAPASRLIYSRELKPLSAPMLHVLSREVTRILVRWDELPLHQQRGFITKYTVYLQTLDSSSTTLNVTVSGSGQRQMWLDCPEGALSLQLTASNSAGEGPRGRQILSQTAAPDVGLVVVIVFIITIFNAIVANLMCWSCVRKRIKQKCIAWGPEWPKLPKPGHSNAIRLLEDDRSEPLFSYIYNDPPLSPILVISQEMTDEVYPAIHVEESQVKSEQATMEAMADTRTILVEHADYKPQIAALFPLEERLNLEEEEQMDVPEKSEEDRLLVGFEGLLEGLLCHMEVGCFDMSHQVTLGSIGDLLWPKTAKTSVLRGVCLQEISSKEEDVENNASTLDLQQDQKKTIDSDETCSSPFSANTILNSGYFPRGFSQ</sequence>
<dbReference type="Pfam" id="PF00041">
    <property type="entry name" value="fn3"/>
    <property type="match status" value="1"/>
</dbReference>
<dbReference type="PANTHER" id="PTHR48423:SF2">
    <property type="entry name" value="INTERLEUKIN-12 RECEPTOR SUBUNIT BETA-2"/>
    <property type="match status" value="1"/>
</dbReference>
<evidence type="ECO:0000256" key="5">
    <source>
        <dbReference type="ARBA" id="ARBA00022737"/>
    </source>
</evidence>